<proteinExistence type="predicted"/>
<reference evidence="2" key="1">
    <citation type="submission" date="2020-07" db="EMBL/GenBank/DDBJ databases">
        <title>Ethylene signaling mediates host invasion by parasitic plants.</title>
        <authorList>
            <person name="Yoshida S."/>
        </authorList>
    </citation>
    <scope>NUCLEOTIDE SEQUENCE</scope>
    <source>
        <strain evidence="2">Okayama</strain>
    </source>
</reference>
<gene>
    <name evidence="2" type="ORF">PHJA_002726900</name>
</gene>
<dbReference type="EMBL" id="BMAC01001125">
    <property type="protein sequence ID" value="GFQ05828.1"/>
    <property type="molecule type" value="Genomic_DNA"/>
</dbReference>
<organism evidence="2 3">
    <name type="scientific">Phtheirospermum japonicum</name>
    <dbReference type="NCBI Taxonomy" id="374723"/>
    <lineage>
        <taxon>Eukaryota</taxon>
        <taxon>Viridiplantae</taxon>
        <taxon>Streptophyta</taxon>
        <taxon>Embryophyta</taxon>
        <taxon>Tracheophyta</taxon>
        <taxon>Spermatophyta</taxon>
        <taxon>Magnoliopsida</taxon>
        <taxon>eudicotyledons</taxon>
        <taxon>Gunneridae</taxon>
        <taxon>Pentapetalae</taxon>
        <taxon>asterids</taxon>
        <taxon>lamiids</taxon>
        <taxon>Lamiales</taxon>
        <taxon>Orobanchaceae</taxon>
        <taxon>Orobanchaceae incertae sedis</taxon>
        <taxon>Phtheirospermum</taxon>
    </lineage>
</organism>
<dbReference type="AlphaFoldDB" id="A0A830CZG8"/>
<evidence type="ECO:0000256" key="1">
    <source>
        <dbReference type="SAM" id="MobiDB-lite"/>
    </source>
</evidence>
<comment type="caution">
    <text evidence="2">The sequence shown here is derived from an EMBL/GenBank/DDBJ whole genome shotgun (WGS) entry which is preliminary data.</text>
</comment>
<sequence length="157" mass="17704">MTLNPKLVGTFRTTTTCKSRTLGIGEEVVDKRKKIRTKRSTPDNRGFATPRHNPPRPGRNFLKTHPKRSTPDPRGSTTPRRTHRPLGKITMIHRFAFPTEGVHRSIVSCCWSNPTTRVDTHVLVGLPPPPPRRCEPILAAPRKDSILIDPLQLQDDP</sequence>
<evidence type="ECO:0000313" key="2">
    <source>
        <dbReference type="EMBL" id="GFQ05828.1"/>
    </source>
</evidence>
<feature type="region of interest" description="Disordered" evidence="1">
    <location>
        <begin position="30"/>
        <end position="86"/>
    </location>
</feature>
<accession>A0A830CZG8</accession>
<evidence type="ECO:0000313" key="3">
    <source>
        <dbReference type="Proteomes" id="UP000653305"/>
    </source>
</evidence>
<keyword evidence="3" id="KW-1185">Reference proteome</keyword>
<protein>
    <submittedName>
        <fullName evidence="2">Uncharacterized protein</fullName>
    </submittedName>
</protein>
<name>A0A830CZG8_9LAMI</name>
<dbReference type="Proteomes" id="UP000653305">
    <property type="component" value="Unassembled WGS sequence"/>
</dbReference>